<dbReference type="Gene3D" id="3.10.310.50">
    <property type="match status" value="1"/>
</dbReference>
<organism evidence="3">
    <name type="scientific">marine sediment metagenome</name>
    <dbReference type="NCBI Taxonomy" id="412755"/>
    <lineage>
        <taxon>unclassified sequences</taxon>
        <taxon>metagenomes</taxon>
        <taxon>ecological metagenomes</taxon>
    </lineage>
</organism>
<evidence type="ECO:0000313" key="3">
    <source>
        <dbReference type="EMBL" id="KKN43374.1"/>
    </source>
</evidence>
<sequence length="145" mass="16264">MRYRKVKLIAIFFFVFGCVFGQVTLPEKPEFIPALIDSTKTLSPSEFSALSKKLEQYSDSTSTEILVLMMPTTNGEEIKFYATQLAHKWGIGNKEKDKVMFASYFNICFITSLNIVYLSLSGHVKSMAIGSSHLGVVENCLMRDG</sequence>
<protein>
    <recommendedName>
        <fullName evidence="2">TPM domain-containing protein</fullName>
    </recommendedName>
</protein>
<gene>
    <name evidence="3" type="ORF">LCGC14_0703940</name>
</gene>
<comment type="caution">
    <text evidence="3">The sequence shown here is derived from an EMBL/GenBank/DDBJ whole genome shotgun (WGS) entry which is preliminary data.</text>
</comment>
<keyword evidence="1" id="KW-1133">Transmembrane helix</keyword>
<reference evidence="3" key="1">
    <citation type="journal article" date="2015" name="Nature">
        <title>Complex archaea that bridge the gap between prokaryotes and eukaryotes.</title>
        <authorList>
            <person name="Spang A."/>
            <person name="Saw J.H."/>
            <person name="Jorgensen S.L."/>
            <person name="Zaremba-Niedzwiedzka K."/>
            <person name="Martijn J."/>
            <person name="Lind A.E."/>
            <person name="van Eijk R."/>
            <person name="Schleper C."/>
            <person name="Guy L."/>
            <person name="Ettema T.J."/>
        </authorList>
    </citation>
    <scope>NUCLEOTIDE SEQUENCE</scope>
</reference>
<keyword evidence="1" id="KW-0472">Membrane</keyword>
<accession>A0A0F9QLQ1</accession>
<dbReference type="EMBL" id="LAZR01001516">
    <property type="protein sequence ID" value="KKN43374.1"/>
    <property type="molecule type" value="Genomic_DNA"/>
</dbReference>
<keyword evidence="1" id="KW-0812">Transmembrane</keyword>
<feature type="transmembrane region" description="Helical" evidence="1">
    <location>
        <begin position="101"/>
        <end position="120"/>
    </location>
</feature>
<evidence type="ECO:0000259" key="2">
    <source>
        <dbReference type="Pfam" id="PF04536"/>
    </source>
</evidence>
<feature type="domain" description="TPM" evidence="2">
    <location>
        <begin position="36"/>
        <end position="100"/>
    </location>
</feature>
<dbReference type="InterPro" id="IPR007621">
    <property type="entry name" value="TPM_dom"/>
</dbReference>
<dbReference type="PROSITE" id="PS51257">
    <property type="entry name" value="PROKAR_LIPOPROTEIN"/>
    <property type="match status" value="1"/>
</dbReference>
<dbReference type="Pfam" id="PF04536">
    <property type="entry name" value="TPM_phosphatase"/>
    <property type="match status" value="1"/>
</dbReference>
<dbReference type="AlphaFoldDB" id="A0A0F9QLQ1"/>
<proteinExistence type="predicted"/>
<evidence type="ECO:0000256" key="1">
    <source>
        <dbReference type="SAM" id="Phobius"/>
    </source>
</evidence>
<name>A0A0F9QLQ1_9ZZZZ</name>